<dbReference type="InterPro" id="IPR029044">
    <property type="entry name" value="Nucleotide-diphossugar_trans"/>
</dbReference>
<comment type="caution">
    <text evidence="6">The sequence shown here is derived from an EMBL/GenBank/DDBJ whole genome shotgun (WGS) entry which is preliminary data.</text>
</comment>
<comment type="subcellular location">
    <subcellularLocation>
        <location evidence="1">Cell membrane</location>
    </subcellularLocation>
</comment>
<keyword evidence="4" id="KW-0808">Transferase</keyword>
<organism evidence="6 7">
    <name type="scientific">Nocardioides aurantiacus</name>
    <dbReference type="NCBI Taxonomy" id="86796"/>
    <lineage>
        <taxon>Bacteria</taxon>
        <taxon>Bacillati</taxon>
        <taxon>Actinomycetota</taxon>
        <taxon>Actinomycetes</taxon>
        <taxon>Propionibacteriales</taxon>
        <taxon>Nocardioidaceae</taxon>
        <taxon>Nocardioides</taxon>
    </lineage>
</organism>
<evidence type="ECO:0000256" key="1">
    <source>
        <dbReference type="ARBA" id="ARBA00004236"/>
    </source>
</evidence>
<keyword evidence="7" id="KW-1185">Reference proteome</keyword>
<evidence type="ECO:0000256" key="4">
    <source>
        <dbReference type="ARBA" id="ARBA00022679"/>
    </source>
</evidence>
<keyword evidence="5" id="KW-0472">Membrane</keyword>
<dbReference type="Proteomes" id="UP000281738">
    <property type="component" value="Unassembled WGS sequence"/>
</dbReference>
<dbReference type="AlphaFoldDB" id="A0A3N2CSW8"/>
<dbReference type="RefSeq" id="WP_123389718.1">
    <property type="nucleotide sequence ID" value="NZ_RKHO01000001.1"/>
</dbReference>
<dbReference type="PANTHER" id="PTHR43646:SF2">
    <property type="entry name" value="GLYCOSYLTRANSFERASE 2-LIKE DOMAIN-CONTAINING PROTEIN"/>
    <property type="match status" value="1"/>
</dbReference>
<dbReference type="GO" id="GO:0016757">
    <property type="term" value="F:glycosyltransferase activity"/>
    <property type="evidence" value="ECO:0007669"/>
    <property type="project" value="UniProtKB-KW"/>
</dbReference>
<dbReference type="SUPFAM" id="SSF53448">
    <property type="entry name" value="Nucleotide-diphospho-sugar transferases"/>
    <property type="match status" value="1"/>
</dbReference>
<keyword evidence="3" id="KW-0328">Glycosyltransferase</keyword>
<accession>A0A3N2CSW8</accession>
<reference evidence="6 7" key="1">
    <citation type="submission" date="2018-11" db="EMBL/GenBank/DDBJ databases">
        <title>Sequencing the genomes of 1000 actinobacteria strains.</title>
        <authorList>
            <person name="Klenk H.-P."/>
        </authorList>
    </citation>
    <scope>NUCLEOTIDE SEQUENCE [LARGE SCALE GENOMIC DNA]</scope>
    <source>
        <strain evidence="6 7">DSM 12652</strain>
    </source>
</reference>
<keyword evidence="2" id="KW-1003">Cell membrane</keyword>
<proteinExistence type="predicted"/>
<gene>
    <name evidence="6" type="ORF">EDD33_1441</name>
</gene>
<dbReference type="GO" id="GO:0005886">
    <property type="term" value="C:plasma membrane"/>
    <property type="evidence" value="ECO:0007669"/>
    <property type="project" value="UniProtKB-SubCell"/>
</dbReference>
<evidence type="ECO:0000256" key="5">
    <source>
        <dbReference type="ARBA" id="ARBA00023136"/>
    </source>
</evidence>
<evidence type="ECO:0000313" key="7">
    <source>
        <dbReference type="Proteomes" id="UP000281738"/>
    </source>
</evidence>
<sequence length="238" mass="24670">MTAADVRPGPLAVHVVVPARDEELLLAGHLLALARAVDGLRRARPAVRVAATLVLDSCTDSSADLARRTATGWGWLETVQVGLGCVGRARAAGVDRVRAAHRDLPPERVWVASTDADSAVPPDWLVHHARVAADGAALLTGTVRPVGLSADRLGRWLAVHQLGDGHEHVHGANLGFTLAAHDAVGGFAPLPTGEDADLVARMRAAGVPWVASAASPVLTSGRAVARAPEGFAEFVADL</sequence>
<name>A0A3N2CSW8_9ACTN</name>
<evidence type="ECO:0000256" key="3">
    <source>
        <dbReference type="ARBA" id="ARBA00022676"/>
    </source>
</evidence>
<dbReference type="OrthoDB" id="9777873at2"/>
<protein>
    <recommendedName>
        <fullName evidence="8">Glycosyl transferase family 2</fullName>
    </recommendedName>
</protein>
<evidence type="ECO:0008006" key="8">
    <source>
        <dbReference type="Google" id="ProtNLM"/>
    </source>
</evidence>
<dbReference type="EMBL" id="RKHO01000001">
    <property type="protein sequence ID" value="ROR90595.1"/>
    <property type="molecule type" value="Genomic_DNA"/>
</dbReference>
<evidence type="ECO:0000256" key="2">
    <source>
        <dbReference type="ARBA" id="ARBA00022475"/>
    </source>
</evidence>
<dbReference type="PANTHER" id="PTHR43646">
    <property type="entry name" value="GLYCOSYLTRANSFERASE"/>
    <property type="match status" value="1"/>
</dbReference>
<dbReference type="Gene3D" id="3.90.550.10">
    <property type="entry name" value="Spore Coat Polysaccharide Biosynthesis Protein SpsA, Chain A"/>
    <property type="match status" value="1"/>
</dbReference>
<evidence type="ECO:0000313" key="6">
    <source>
        <dbReference type="EMBL" id="ROR90595.1"/>
    </source>
</evidence>